<dbReference type="SUPFAM" id="SSF52540">
    <property type="entry name" value="P-loop containing nucleoside triphosphate hydrolases"/>
    <property type="match status" value="1"/>
</dbReference>
<dbReference type="InterPro" id="IPR006083">
    <property type="entry name" value="PRK/URK"/>
</dbReference>
<name>A0A1M7YCD4_9FIRM</name>
<dbReference type="RefSeq" id="WP_175562063.1">
    <property type="nucleotide sequence ID" value="NZ_FRFD01000007.1"/>
</dbReference>
<keyword evidence="3" id="KW-1185">Reference proteome</keyword>
<protein>
    <submittedName>
        <fullName evidence="2">Uridine kinase</fullName>
    </submittedName>
</protein>
<dbReference type="PRINTS" id="PR00988">
    <property type="entry name" value="URIDINKINASE"/>
</dbReference>
<dbReference type="GO" id="GO:0016301">
    <property type="term" value="F:kinase activity"/>
    <property type="evidence" value="ECO:0007669"/>
    <property type="project" value="UniProtKB-KW"/>
</dbReference>
<sequence>MKKTYVVGIAGGSASGKSTFCSQLEKKLEGSLIRVFHMDDYFKEPENRPVSEAPVTGILYLDDNHPDTMDLLRMQEDVEAAITEEKYQVVLVEGLLTLWKKELYKLLNLKLFVDCQADERIVRRLRRNMSWGLNFEEVSKVYLDLVRYRHEEYVEPSKWKADLILNGSNPSDTALEMVVRQIQEHIC</sequence>
<organism evidence="2 3">
    <name type="scientific">Anaerocolumna xylanovorans DSM 12503</name>
    <dbReference type="NCBI Taxonomy" id="1121345"/>
    <lineage>
        <taxon>Bacteria</taxon>
        <taxon>Bacillati</taxon>
        <taxon>Bacillota</taxon>
        <taxon>Clostridia</taxon>
        <taxon>Lachnospirales</taxon>
        <taxon>Lachnospiraceae</taxon>
        <taxon>Anaerocolumna</taxon>
    </lineage>
</organism>
<feature type="domain" description="Phosphoribulokinase/uridine kinase" evidence="1">
    <location>
        <begin position="82"/>
        <end position="168"/>
    </location>
</feature>
<dbReference type="PANTHER" id="PTHR10285">
    <property type="entry name" value="URIDINE KINASE"/>
    <property type="match status" value="1"/>
</dbReference>
<gene>
    <name evidence="2" type="ORF">SAMN02745217_02672</name>
</gene>
<keyword evidence="2" id="KW-0808">Transferase</keyword>
<dbReference type="STRING" id="1121345.SAMN02745217_02672"/>
<reference evidence="2 3" key="1">
    <citation type="submission" date="2016-12" db="EMBL/GenBank/DDBJ databases">
        <authorList>
            <person name="Song W.-J."/>
            <person name="Kurnit D.M."/>
        </authorList>
    </citation>
    <scope>NUCLEOTIDE SEQUENCE [LARGE SCALE GENOMIC DNA]</scope>
    <source>
        <strain evidence="2 3">DSM 12503</strain>
    </source>
</reference>
<dbReference type="GO" id="GO:0005524">
    <property type="term" value="F:ATP binding"/>
    <property type="evidence" value="ECO:0007669"/>
    <property type="project" value="InterPro"/>
</dbReference>
<evidence type="ECO:0000313" key="3">
    <source>
        <dbReference type="Proteomes" id="UP000184612"/>
    </source>
</evidence>
<dbReference type="InterPro" id="IPR027417">
    <property type="entry name" value="P-loop_NTPase"/>
</dbReference>
<dbReference type="EMBL" id="FRFD01000007">
    <property type="protein sequence ID" value="SHO50285.1"/>
    <property type="molecule type" value="Genomic_DNA"/>
</dbReference>
<evidence type="ECO:0000259" key="1">
    <source>
        <dbReference type="Pfam" id="PF00485"/>
    </source>
</evidence>
<proteinExistence type="predicted"/>
<dbReference type="Gene3D" id="3.40.50.300">
    <property type="entry name" value="P-loop containing nucleotide triphosphate hydrolases"/>
    <property type="match status" value="2"/>
</dbReference>
<keyword evidence="2" id="KW-0418">Kinase</keyword>
<dbReference type="Proteomes" id="UP000184612">
    <property type="component" value="Unassembled WGS sequence"/>
</dbReference>
<evidence type="ECO:0000313" key="2">
    <source>
        <dbReference type="EMBL" id="SHO50285.1"/>
    </source>
</evidence>
<dbReference type="AlphaFoldDB" id="A0A1M7YCD4"/>
<dbReference type="Pfam" id="PF00485">
    <property type="entry name" value="PRK"/>
    <property type="match status" value="1"/>
</dbReference>
<accession>A0A1M7YCD4</accession>